<sequence length="257" mass="29620">MKTHKNFWLNLAAIIIISIVICGGMFLATRLEQIHLKGDLKKILSTYPIKNLETLYKINGHDNPHYENNGHDTWYIESSYSVVGSDTILKEDRMLLEVDKNKHKITGDYDTTINDRKNVTHSTDKSYPVKVVNNKIVCTKDVKDPELKQKIESHQFLIQNGDLSSILNSNDLKITHDPTTNYYNLSGKLSNDNPCVKQLKHRYHIPKNASTKVELKGMSDLKGNHHQDQKLYFYFSSPGKDQIIYKESLTYNKISEH</sequence>
<dbReference type="Gene3D" id="2.50.20.40">
    <property type="match status" value="1"/>
</dbReference>
<dbReference type="NCBIfam" id="TIGR01742">
    <property type="entry name" value="SA_tandem_lipo"/>
    <property type="match status" value="1"/>
</dbReference>
<keyword evidence="2" id="KW-0812">Transmembrane</keyword>
<keyword evidence="2" id="KW-0472">Membrane</keyword>
<evidence type="ECO:0008006" key="5">
    <source>
        <dbReference type="Google" id="ProtNLM"/>
    </source>
</evidence>
<gene>
    <name evidence="3" type="ORF">BN1326_30068</name>
</gene>
<keyword evidence="4" id="KW-1185">Reference proteome</keyword>
<dbReference type="EMBL" id="CVOU01000015">
    <property type="protein sequence ID" value="CRI20341.1"/>
    <property type="molecule type" value="Genomic_DNA"/>
</dbReference>
<dbReference type="Proteomes" id="UP000236509">
    <property type="component" value="Unassembled WGS sequence"/>
</dbReference>
<name>A0A7U7PXX9_9STAP</name>
<keyword evidence="2" id="KW-1133">Transmembrane helix</keyword>
<evidence type="ECO:0000256" key="2">
    <source>
        <dbReference type="SAM" id="Phobius"/>
    </source>
</evidence>
<evidence type="ECO:0000313" key="3">
    <source>
        <dbReference type="EMBL" id="CRI20341.1"/>
    </source>
</evidence>
<comment type="similarity">
    <text evidence="1">Belongs to the staphylococcal tandem lipoprotein family.</text>
</comment>
<feature type="transmembrane region" description="Helical" evidence="2">
    <location>
        <begin position="7"/>
        <end position="28"/>
    </location>
</feature>
<protein>
    <recommendedName>
        <fullName evidence="5">Tandem-type lipoprotein</fullName>
    </recommendedName>
</protein>
<dbReference type="InterPro" id="IPR038641">
    <property type="entry name" value="Csa_sf"/>
</dbReference>
<comment type="caution">
    <text evidence="3">The sequence shown here is derived from an EMBL/GenBank/DDBJ whole genome shotgun (WGS) entry which is preliminary data.</text>
</comment>
<accession>A0A7U7PXX9</accession>
<evidence type="ECO:0000313" key="4">
    <source>
        <dbReference type="Proteomes" id="UP000236509"/>
    </source>
</evidence>
<dbReference type="RefSeq" id="WP_031788007.1">
    <property type="nucleotide sequence ID" value="NZ_AP018562.1"/>
</dbReference>
<dbReference type="InterPro" id="IPR007595">
    <property type="entry name" value="Csa"/>
</dbReference>
<reference evidence="3 4" key="1">
    <citation type="submission" date="2015-04" db="EMBL/GenBank/DDBJ databases">
        <authorList>
            <person name="Cao L."/>
            <person name="Gao C.H."/>
        </authorList>
    </citation>
    <scope>NUCLEOTIDE SEQUENCE [LARGE SCALE GENOMIC DNA]</scope>
    <source>
        <strain evidence="3 4">SH3</strain>
    </source>
</reference>
<organism evidence="3 4">
    <name type="scientific">Staphylococcus argenteus</name>
    <dbReference type="NCBI Taxonomy" id="985002"/>
    <lineage>
        <taxon>Bacteria</taxon>
        <taxon>Bacillati</taxon>
        <taxon>Bacillota</taxon>
        <taxon>Bacilli</taxon>
        <taxon>Bacillales</taxon>
        <taxon>Staphylococcaceae</taxon>
        <taxon>Staphylococcus</taxon>
    </lineage>
</organism>
<dbReference type="AlphaFoldDB" id="A0A7U7PXX9"/>
<evidence type="ECO:0000256" key="1">
    <source>
        <dbReference type="ARBA" id="ARBA00009715"/>
    </source>
</evidence>
<dbReference type="Pfam" id="PF04507">
    <property type="entry name" value="DUF576"/>
    <property type="match status" value="1"/>
</dbReference>
<proteinExistence type="inferred from homology"/>